<dbReference type="InterPro" id="IPR011053">
    <property type="entry name" value="Single_hybrid_motif"/>
</dbReference>
<dbReference type="AlphaFoldDB" id="A0AA43ZSU6"/>
<protein>
    <submittedName>
        <fullName evidence="2">Glycine cleavage system protein H</fullName>
    </submittedName>
</protein>
<dbReference type="GO" id="GO:0009249">
    <property type="term" value="P:protein lipoylation"/>
    <property type="evidence" value="ECO:0007669"/>
    <property type="project" value="TreeGrafter"/>
</dbReference>
<dbReference type="InterPro" id="IPR033753">
    <property type="entry name" value="GCV_H/Fam206"/>
</dbReference>
<keyword evidence="3" id="KW-1185">Reference proteome</keyword>
<keyword evidence="1" id="KW-0450">Lipoyl</keyword>
<name>A0AA43ZSU6_9LACT</name>
<dbReference type="EMBL" id="JAUNQW010000017">
    <property type="protein sequence ID" value="MDO5457607.1"/>
    <property type="molecule type" value="Genomic_DNA"/>
</dbReference>
<dbReference type="Gene3D" id="2.40.50.100">
    <property type="match status" value="1"/>
</dbReference>
<comment type="caution">
    <text evidence="2">The sequence shown here is derived from an EMBL/GenBank/DDBJ whole genome shotgun (WGS) entry which is preliminary data.</text>
</comment>
<reference evidence="2" key="1">
    <citation type="submission" date="2023-07" db="EMBL/GenBank/DDBJ databases">
        <title>Between Cages and Wild: Unraveling the Impact of Captivity on Animal Microbiomes and Antimicrobial Resistance.</title>
        <authorList>
            <person name="Schmartz G.P."/>
            <person name="Rehner J."/>
            <person name="Schuff M.J."/>
            <person name="Becker S.L."/>
            <person name="Kravczyk M."/>
            <person name="Gurevich A."/>
            <person name="Francke R."/>
            <person name="Mueller R."/>
            <person name="Keller V."/>
            <person name="Keller A."/>
        </authorList>
    </citation>
    <scope>NUCLEOTIDE SEQUENCE</scope>
    <source>
        <strain evidence="2">S39M_St_73</strain>
    </source>
</reference>
<proteinExistence type="predicted"/>
<gene>
    <name evidence="2" type="ORF">Q4F26_04600</name>
</gene>
<evidence type="ECO:0000256" key="1">
    <source>
        <dbReference type="ARBA" id="ARBA00022823"/>
    </source>
</evidence>
<dbReference type="Proteomes" id="UP001171751">
    <property type="component" value="Unassembled WGS sequence"/>
</dbReference>
<accession>A0AA43ZSU6</accession>
<dbReference type="SUPFAM" id="SSF51230">
    <property type="entry name" value="Single hybrid motif"/>
    <property type="match status" value="1"/>
</dbReference>
<dbReference type="Pfam" id="PF01597">
    <property type="entry name" value="GCV_H"/>
    <property type="match status" value="1"/>
</dbReference>
<dbReference type="GO" id="GO:0005829">
    <property type="term" value="C:cytosol"/>
    <property type="evidence" value="ECO:0007669"/>
    <property type="project" value="TreeGrafter"/>
</dbReference>
<dbReference type="GO" id="GO:0005960">
    <property type="term" value="C:glycine cleavage complex"/>
    <property type="evidence" value="ECO:0007669"/>
    <property type="project" value="InterPro"/>
</dbReference>
<evidence type="ECO:0000313" key="3">
    <source>
        <dbReference type="Proteomes" id="UP001171751"/>
    </source>
</evidence>
<dbReference type="GO" id="GO:0019464">
    <property type="term" value="P:glycine decarboxylation via glycine cleavage system"/>
    <property type="evidence" value="ECO:0007669"/>
    <property type="project" value="InterPro"/>
</dbReference>
<dbReference type="CDD" id="cd06848">
    <property type="entry name" value="GCS_H"/>
    <property type="match status" value="1"/>
</dbReference>
<evidence type="ECO:0000313" key="2">
    <source>
        <dbReference type="EMBL" id="MDO5457607.1"/>
    </source>
</evidence>
<dbReference type="PANTHER" id="PTHR11715:SF3">
    <property type="entry name" value="GLYCINE CLEAVAGE SYSTEM H PROTEIN-RELATED"/>
    <property type="match status" value="1"/>
</dbReference>
<dbReference type="PANTHER" id="PTHR11715">
    <property type="entry name" value="GLYCINE CLEAVAGE SYSTEM H PROTEIN"/>
    <property type="match status" value="1"/>
</dbReference>
<dbReference type="InterPro" id="IPR002930">
    <property type="entry name" value="GCV_H"/>
</dbReference>
<organism evidence="2 3">
    <name type="scientific">Atopococcus tabaci</name>
    <dbReference type="NCBI Taxonomy" id="269774"/>
    <lineage>
        <taxon>Bacteria</taxon>
        <taxon>Bacillati</taxon>
        <taxon>Bacillota</taxon>
        <taxon>Bacilli</taxon>
        <taxon>Lactobacillales</taxon>
        <taxon>Carnobacteriaceae</taxon>
        <taxon>Atopococcus</taxon>
    </lineage>
</organism>
<sequence length="119" mass="13407">MKYSKEGLYIEKKGEEYRIGLSEKGQDDVGDVIFADIKAQKTIKKGDFLIGLEGGKAVSDLHSPLTGRVVKVNEQLSNFPERLNSDVKSRNWMIILTDVDEAEYAELEDESGFDSFDQE</sequence>